<dbReference type="InterPro" id="IPR035986">
    <property type="entry name" value="PKD_dom_sf"/>
</dbReference>
<evidence type="ECO:0000313" key="4">
    <source>
        <dbReference type="EMBL" id="KAF7764954.1"/>
    </source>
</evidence>
<dbReference type="CDD" id="cd00146">
    <property type="entry name" value="PKD"/>
    <property type="match status" value="1"/>
</dbReference>
<reference evidence="4" key="1">
    <citation type="journal article" date="2012" name="J. Bacteriol.">
        <title>Genome sequences of type strains of seven species of the marine bacterium Pseudoalteromonas.</title>
        <authorList>
            <person name="Xie B.B."/>
            <person name="Shu Y.L."/>
            <person name="Qin Q.L."/>
            <person name="Rong J.C."/>
            <person name="Zhang X.Y."/>
            <person name="Chen X.L."/>
            <person name="Shi M."/>
            <person name="He H.L."/>
            <person name="Zhou B.C."/>
            <person name="Zhang Y.Z."/>
        </authorList>
    </citation>
    <scope>NUCLEOTIDE SEQUENCE</scope>
    <source>
        <strain evidence="4">DSM 8771</strain>
    </source>
</reference>
<accession>A0AAD4AFG6</accession>
<dbReference type="PROSITE" id="PS51257">
    <property type="entry name" value="PROKAR_LIPOPROTEIN"/>
    <property type="match status" value="1"/>
</dbReference>
<proteinExistence type="predicted"/>
<evidence type="ECO:0000256" key="1">
    <source>
        <dbReference type="SAM" id="MobiDB-lite"/>
    </source>
</evidence>
<keyword evidence="2" id="KW-0732">Signal</keyword>
<evidence type="ECO:0000313" key="5">
    <source>
        <dbReference type="Proteomes" id="UP000016487"/>
    </source>
</evidence>
<evidence type="ECO:0000256" key="2">
    <source>
        <dbReference type="SAM" id="SignalP"/>
    </source>
</evidence>
<feature type="domain" description="PKD/Chitinase" evidence="3">
    <location>
        <begin position="143"/>
        <end position="233"/>
    </location>
</feature>
<dbReference type="AlphaFoldDB" id="A0AAD4AFG6"/>
<dbReference type="SMART" id="SM00089">
    <property type="entry name" value="PKD"/>
    <property type="match status" value="4"/>
</dbReference>
<dbReference type="InterPro" id="IPR025924">
    <property type="entry name" value="YHYH_dom"/>
</dbReference>
<evidence type="ECO:0000259" key="3">
    <source>
        <dbReference type="SMART" id="SM00089"/>
    </source>
</evidence>
<sequence length="743" mass="76667">MTRQRLLGLILVSSSMLSGCGGGSDSSSGTTPNTDDGGSVVVSNSAPVADAGNEQSVSVGTVVTLSGSQSQDADGDTLSFEWQFITKPASSQSSLVNATSSSTTFTPDIAGQYTVGLVVNDGTVNSGQDTVTVNAAAVNQMPIANAGSDQQVLLGAVITLSGAASQDPDGDTLSYQWLFVSKPNGSNAALTDAQLVNAKFTADVAGNYELGLTVSDGQIESTQDTMTVVAQASTTNQAPIANAGNDQTVSVADVVTVSGALSSDADNDTLSYAWSVVSKPSQSNTVLSSSTSESVQLTPDTAGTYQLSLVVNDGKVNSAADMITITAEAQAGAPTANAGDDQSVTVGDFVALSGSQSTGDNLSYQWQLVSKPDNSSAQLSAADKVSAEFNADIAGVFEVSLTVTQGTSSATDMLTVTSSNTSVNITDKIFTNEAVSCRNYEGSYFSNVTDIKRAADFTGDVVLTVGNTTCTITVNSIPNHDFNDNTASFATNASAQNLVYNLPITASFATATTSQGIGTTEGVLLNGVTLDLLPAACYDVGDEPIGREKIGCGPDQNDNPWRYDPMSSLNTFGTDAHNAHTQPSGKYHYHGNPVAMFNQTCGSRASAVIGFAADGFPIYGSCFQDATTGTIRKATSSYVLKNNGGARQAVSGYTTPVGGTGVVASNNYDGQFRGDWEYQASAGDLDECNGMTVNGQYGYYVTDTFPWVLGCFKGNLNGTFTRPTNLERRSHSHGSEGSIAING</sequence>
<dbReference type="PANTHER" id="PTHR46182:SF2">
    <property type="entry name" value="FI19480P1"/>
    <property type="match status" value="1"/>
</dbReference>
<reference evidence="4" key="2">
    <citation type="submission" date="2015-03" db="EMBL/GenBank/DDBJ databases">
        <title>Genome sequence of Pseudoalteromonas citrea.</title>
        <authorList>
            <person name="Xie B.-B."/>
            <person name="Rong J.-C."/>
            <person name="Qin Q.-L."/>
            <person name="Zhang Y.-Z."/>
        </authorList>
    </citation>
    <scope>NUCLEOTIDE SEQUENCE</scope>
    <source>
        <strain evidence="4">DSM 8771</strain>
    </source>
</reference>
<feature type="region of interest" description="Disordered" evidence="1">
    <location>
        <begin position="18"/>
        <end position="53"/>
    </location>
</feature>
<dbReference type="SUPFAM" id="SSF49299">
    <property type="entry name" value="PKD domain"/>
    <property type="match status" value="4"/>
</dbReference>
<dbReference type="Pfam" id="PF14240">
    <property type="entry name" value="YHYH"/>
    <property type="match status" value="1"/>
</dbReference>
<dbReference type="InterPro" id="IPR022409">
    <property type="entry name" value="PKD/Chitinase_dom"/>
</dbReference>
<dbReference type="EMBL" id="AHBZ03000027">
    <property type="protein sequence ID" value="KAF7764954.1"/>
    <property type="molecule type" value="Genomic_DNA"/>
</dbReference>
<dbReference type="Pfam" id="PF22352">
    <property type="entry name" value="K319L-like_PKD"/>
    <property type="match status" value="4"/>
</dbReference>
<feature type="domain" description="PKD/Chitinase" evidence="3">
    <location>
        <begin position="48"/>
        <end position="136"/>
    </location>
</feature>
<feature type="signal peptide" evidence="2">
    <location>
        <begin position="1"/>
        <end position="19"/>
    </location>
</feature>
<dbReference type="InterPro" id="IPR029865">
    <property type="entry name" value="KIAA0319-like"/>
</dbReference>
<feature type="domain" description="PKD/Chitinase" evidence="3">
    <location>
        <begin position="244"/>
        <end position="328"/>
    </location>
</feature>
<dbReference type="Proteomes" id="UP000016487">
    <property type="component" value="Unassembled WGS sequence"/>
</dbReference>
<comment type="caution">
    <text evidence="4">The sequence shown here is derived from an EMBL/GenBank/DDBJ whole genome shotgun (WGS) entry which is preliminary data.</text>
</comment>
<name>A0AAD4AFG6_9GAMM</name>
<dbReference type="InterPro" id="IPR013783">
    <property type="entry name" value="Ig-like_fold"/>
</dbReference>
<protein>
    <recommendedName>
        <fullName evidence="3">PKD/Chitinase domain-containing protein</fullName>
    </recommendedName>
</protein>
<dbReference type="GO" id="GO:0016020">
    <property type="term" value="C:membrane"/>
    <property type="evidence" value="ECO:0007669"/>
    <property type="project" value="TreeGrafter"/>
</dbReference>
<dbReference type="Gene3D" id="2.60.40.10">
    <property type="entry name" value="Immunoglobulins"/>
    <property type="match status" value="4"/>
</dbReference>
<dbReference type="GO" id="GO:0031410">
    <property type="term" value="C:cytoplasmic vesicle"/>
    <property type="evidence" value="ECO:0007669"/>
    <property type="project" value="TreeGrafter"/>
</dbReference>
<feature type="compositionally biased region" description="Low complexity" evidence="1">
    <location>
        <begin position="25"/>
        <end position="39"/>
    </location>
</feature>
<organism evidence="4 5">
    <name type="scientific">Pseudoalteromonas citrea</name>
    <dbReference type="NCBI Taxonomy" id="43655"/>
    <lineage>
        <taxon>Bacteria</taxon>
        <taxon>Pseudomonadati</taxon>
        <taxon>Pseudomonadota</taxon>
        <taxon>Gammaproteobacteria</taxon>
        <taxon>Alteromonadales</taxon>
        <taxon>Pseudoalteromonadaceae</taxon>
        <taxon>Pseudoalteromonas</taxon>
    </lineage>
</organism>
<feature type="chain" id="PRO_5042211673" description="PKD/Chitinase domain-containing protein" evidence="2">
    <location>
        <begin position="20"/>
        <end position="743"/>
    </location>
</feature>
<feature type="domain" description="PKD/Chitinase" evidence="3">
    <location>
        <begin position="335"/>
        <end position="421"/>
    </location>
</feature>
<gene>
    <name evidence="4" type="ORF">PCIT_b1065</name>
</gene>
<dbReference type="PANTHER" id="PTHR46182">
    <property type="entry name" value="FI19480P1"/>
    <property type="match status" value="1"/>
</dbReference>
<dbReference type="RefSeq" id="WP_021032330.1">
    <property type="nucleotide sequence ID" value="NZ_AHBZ03000027.1"/>
</dbReference>